<dbReference type="SMART" id="SM00848">
    <property type="entry name" value="Inhibitor_I29"/>
    <property type="match status" value="1"/>
</dbReference>
<keyword evidence="4" id="KW-0732">Signal</keyword>
<dbReference type="EMBL" id="JAQMWT010000578">
    <property type="protein sequence ID" value="KAJ8599204.1"/>
    <property type="molecule type" value="Genomic_DNA"/>
</dbReference>
<dbReference type="CDD" id="cd02248">
    <property type="entry name" value="Peptidase_C1A"/>
    <property type="match status" value="1"/>
</dbReference>
<dbReference type="InterPro" id="IPR039417">
    <property type="entry name" value="Peptidase_C1A_papain-like"/>
</dbReference>
<dbReference type="InterPro" id="IPR025660">
    <property type="entry name" value="Pept_his_AS"/>
</dbReference>
<evidence type="ECO:0000256" key="4">
    <source>
        <dbReference type="SAM" id="SignalP"/>
    </source>
</evidence>
<dbReference type="InterPro" id="IPR013128">
    <property type="entry name" value="Peptidase_C1A"/>
</dbReference>
<dbReference type="Pfam" id="PF08246">
    <property type="entry name" value="Inhibitor_I29"/>
    <property type="match status" value="1"/>
</dbReference>
<dbReference type="SUPFAM" id="SSF54001">
    <property type="entry name" value="Cysteine proteinases"/>
    <property type="match status" value="1"/>
</dbReference>
<organism evidence="7 8">
    <name type="scientific">Chrysophaeum taylorii</name>
    <dbReference type="NCBI Taxonomy" id="2483200"/>
    <lineage>
        <taxon>Eukaryota</taxon>
        <taxon>Sar</taxon>
        <taxon>Stramenopiles</taxon>
        <taxon>Ochrophyta</taxon>
        <taxon>Pelagophyceae</taxon>
        <taxon>Pelagomonadales</taxon>
        <taxon>Pelagomonadaceae</taxon>
        <taxon>Chrysophaeum</taxon>
    </lineage>
</organism>
<sequence length="351" mass="37050">MLLTPVLFVSIAWAAAARPKWHELSNYTYASYVRDFSKTASAARREIFESRLGAIKAHNAGSSSSYKQGVNILTDLTESEIKAFKGLVRPGPNPAPPKIAATELPSAVDWRNSSVVTAVKDQGSCGSCWAFAATETLESAIALATSTLLTLAPQVFVDCAANPKDCGGTGGCSGATAEIAYATAMQYGVFNESQVPYEGDDETCDLASKQAVGNVTGYVRLPRNDYVALMTAVATIGPIAVSVDASWTGYEEGIFPASDGGTTIDHAVQLVGYGFDAASGLGYWLVRNSWGESWGEDGYIRLERQPDGGPCAVDYDNQDGVGCEDDPTDVTVCGTSAILYDSSYPTGAYLL</sequence>
<comment type="caution">
    <text evidence="7">The sequence shown here is derived from an EMBL/GenBank/DDBJ whole genome shotgun (WGS) entry which is preliminary data.</text>
</comment>
<evidence type="ECO:0000259" key="5">
    <source>
        <dbReference type="SMART" id="SM00645"/>
    </source>
</evidence>
<dbReference type="SMART" id="SM00645">
    <property type="entry name" value="Pept_C1"/>
    <property type="match status" value="1"/>
</dbReference>
<dbReference type="GO" id="GO:0006508">
    <property type="term" value="P:proteolysis"/>
    <property type="evidence" value="ECO:0007669"/>
    <property type="project" value="InterPro"/>
</dbReference>
<keyword evidence="2" id="KW-0865">Zymogen</keyword>
<keyword evidence="3" id="KW-1015">Disulfide bond</keyword>
<reference evidence="7" key="1">
    <citation type="submission" date="2023-01" db="EMBL/GenBank/DDBJ databases">
        <title>Metagenome sequencing of chrysophaentin producing Chrysophaeum taylorii.</title>
        <authorList>
            <person name="Davison J."/>
            <person name="Bewley C."/>
        </authorList>
    </citation>
    <scope>NUCLEOTIDE SEQUENCE</scope>
    <source>
        <strain evidence="7">NIES-1699</strain>
    </source>
</reference>
<dbReference type="FunFam" id="3.90.70.10:FF:000332">
    <property type="entry name" value="Cathepsin L1"/>
    <property type="match status" value="1"/>
</dbReference>
<evidence type="ECO:0000259" key="6">
    <source>
        <dbReference type="SMART" id="SM00848"/>
    </source>
</evidence>
<feature type="signal peptide" evidence="4">
    <location>
        <begin position="1"/>
        <end position="17"/>
    </location>
</feature>
<dbReference type="InterPro" id="IPR038765">
    <property type="entry name" value="Papain-like_cys_pep_sf"/>
</dbReference>
<feature type="domain" description="Peptidase C1A papain C-terminal" evidence="5">
    <location>
        <begin position="104"/>
        <end position="321"/>
    </location>
</feature>
<evidence type="ECO:0000256" key="2">
    <source>
        <dbReference type="ARBA" id="ARBA00023145"/>
    </source>
</evidence>
<dbReference type="InterPro" id="IPR000668">
    <property type="entry name" value="Peptidase_C1A_C"/>
</dbReference>
<dbReference type="PROSITE" id="PS00640">
    <property type="entry name" value="THIOL_PROTEASE_ASN"/>
    <property type="match status" value="1"/>
</dbReference>
<feature type="chain" id="PRO_5042183883" evidence="4">
    <location>
        <begin position="18"/>
        <end position="351"/>
    </location>
</feature>
<dbReference type="Pfam" id="PF00112">
    <property type="entry name" value="Peptidase_C1"/>
    <property type="match status" value="1"/>
</dbReference>
<dbReference type="PRINTS" id="PR00705">
    <property type="entry name" value="PAPAIN"/>
</dbReference>
<protein>
    <submittedName>
        <fullName evidence="7">Uncharacterized protein</fullName>
    </submittedName>
</protein>
<dbReference type="Proteomes" id="UP001230188">
    <property type="component" value="Unassembled WGS sequence"/>
</dbReference>
<evidence type="ECO:0000313" key="7">
    <source>
        <dbReference type="EMBL" id="KAJ8599204.1"/>
    </source>
</evidence>
<feature type="domain" description="Cathepsin propeptide inhibitor" evidence="6">
    <location>
        <begin position="29"/>
        <end position="81"/>
    </location>
</feature>
<dbReference type="PANTHER" id="PTHR12411">
    <property type="entry name" value="CYSTEINE PROTEASE FAMILY C1-RELATED"/>
    <property type="match status" value="1"/>
</dbReference>
<dbReference type="PROSITE" id="PS00639">
    <property type="entry name" value="THIOL_PROTEASE_HIS"/>
    <property type="match status" value="1"/>
</dbReference>
<dbReference type="PROSITE" id="PS00139">
    <property type="entry name" value="THIOL_PROTEASE_CYS"/>
    <property type="match status" value="1"/>
</dbReference>
<dbReference type="GO" id="GO:0008234">
    <property type="term" value="F:cysteine-type peptidase activity"/>
    <property type="evidence" value="ECO:0007669"/>
    <property type="project" value="InterPro"/>
</dbReference>
<dbReference type="InterPro" id="IPR000169">
    <property type="entry name" value="Pept_cys_AS"/>
</dbReference>
<comment type="similarity">
    <text evidence="1">Belongs to the peptidase C1 family.</text>
</comment>
<accession>A0AAD7XIB2</accession>
<gene>
    <name evidence="7" type="ORF">CTAYLR_006371</name>
</gene>
<proteinExistence type="inferred from homology"/>
<keyword evidence="8" id="KW-1185">Reference proteome</keyword>
<dbReference type="Gene3D" id="3.90.70.10">
    <property type="entry name" value="Cysteine proteinases"/>
    <property type="match status" value="1"/>
</dbReference>
<evidence type="ECO:0000256" key="3">
    <source>
        <dbReference type="ARBA" id="ARBA00023157"/>
    </source>
</evidence>
<dbReference type="AlphaFoldDB" id="A0AAD7XIB2"/>
<evidence type="ECO:0000256" key="1">
    <source>
        <dbReference type="ARBA" id="ARBA00008455"/>
    </source>
</evidence>
<dbReference type="InterPro" id="IPR025661">
    <property type="entry name" value="Pept_asp_AS"/>
</dbReference>
<evidence type="ECO:0000313" key="8">
    <source>
        <dbReference type="Proteomes" id="UP001230188"/>
    </source>
</evidence>
<name>A0AAD7XIB2_9STRA</name>
<dbReference type="InterPro" id="IPR013201">
    <property type="entry name" value="Prot_inhib_I29"/>
</dbReference>